<dbReference type="SUPFAM" id="SSF51338">
    <property type="entry name" value="Composite domain of metallo-dependent hydrolases"/>
    <property type="match status" value="1"/>
</dbReference>
<evidence type="ECO:0000313" key="1">
    <source>
        <dbReference type="EMBL" id="ETW94109.1"/>
    </source>
</evidence>
<dbReference type="HOGENOM" id="CLU_015572_5_1_7"/>
<dbReference type="InterPro" id="IPR032466">
    <property type="entry name" value="Metal_Hydrolase"/>
</dbReference>
<evidence type="ECO:0008006" key="3">
    <source>
        <dbReference type="Google" id="ProtNLM"/>
    </source>
</evidence>
<dbReference type="AlphaFoldDB" id="W4L872"/>
<sequence>MLDLIIRGGRVVTPWGVGSWDVAVAGEKIVAVAEPCTLRGEAGRVLDASGKIVIPGGIEPHAHVASPVPGNPGATTQPPEPVSRAALFGGTTTLTDFAIQHPGIDIPQAIDERTATWRGNSYCDYSHHCMLIGEIPFHVIAQVQEAITDGHATFKIFTTNIRPTDRLPTVEQRRLVGMGHLSGVMEQAAKHGGMMFVHAEDDDIVQYMYKKLTVDQRIAWYNIHEVHNNMSEDMAFRRVLRLSEWTGAAVYFVHVSAKEGLNAMREARGR</sequence>
<feature type="non-terminal residue" evidence="1">
    <location>
        <position position="270"/>
    </location>
</feature>
<gene>
    <name evidence="1" type="ORF">ETSY2_50315</name>
</gene>
<dbReference type="Gene3D" id="3.20.20.140">
    <property type="entry name" value="Metal-dependent hydrolases"/>
    <property type="match status" value="1"/>
</dbReference>
<dbReference type="GO" id="GO:0005829">
    <property type="term" value="C:cytosol"/>
    <property type="evidence" value="ECO:0007669"/>
    <property type="project" value="TreeGrafter"/>
</dbReference>
<dbReference type="Proteomes" id="UP000019140">
    <property type="component" value="Unassembled WGS sequence"/>
</dbReference>
<name>W4L872_9BACT</name>
<dbReference type="InterPro" id="IPR050378">
    <property type="entry name" value="Metallo-dep_Hydrolases_sf"/>
</dbReference>
<dbReference type="GO" id="GO:0016812">
    <property type="term" value="F:hydrolase activity, acting on carbon-nitrogen (but not peptide) bonds, in cyclic amides"/>
    <property type="evidence" value="ECO:0007669"/>
    <property type="project" value="TreeGrafter"/>
</dbReference>
<proteinExistence type="predicted"/>
<protein>
    <recommendedName>
        <fullName evidence="3">Amidohydrolase-related domain-containing protein</fullName>
    </recommendedName>
</protein>
<dbReference type="EMBL" id="AZHX01002523">
    <property type="protein sequence ID" value="ETW94109.1"/>
    <property type="molecule type" value="Genomic_DNA"/>
</dbReference>
<keyword evidence="2" id="KW-1185">Reference proteome</keyword>
<organism evidence="1 2">
    <name type="scientific">Candidatus Entotheonella gemina</name>
    <dbReference type="NCBI Taxonomy" id="1429439"/>
    <lineage>
        <taxon>Bacteria</taxon>
        <taxon>Pseudomonadati</taxon>
        <taxon>Nitrospinota/Tectimicrobiota group</taxon>
        <taxon>Candidatus Tectimicrobiota</taxon>
        <taxon>Candidatus Entotheonellia</taxon>
        <taxon>Candidatus Entotheonellales</taxon>
        <taxon>Candidatus Entotheonellaceae</taxon>
        <taxon>Candidatus Entotheonella</taxon>
    </lineage>
</organism>
<evidence type="ECO:0000313" key="2">
    <source>
        <dbReference type="Proteomes" id="UP000019140"/>
    </source>
</evidence>
<dbReference type="SUPFAM" id="SSF51556">
    <property type="entry name" value="Metallo-dependent hydrolases"/>
    <property type="match status" value="1"/>
</dbReference>
<reference evidence="1 2" key="1">
    <citation type="journal article" date="2014" name="Nature">
        <title>An environmental bacterial taxon with a large and distinct metabolic repertoire.</title>
        <authorList>
            <person name="Wilson M.C."/>
            <person name="Mori T."/>
            <person name="Ruckert C."/>
            <person name="Uria A.R."/>
            <person name="Helf M.J."/>
            <person name="Takada K."/>
            <person name="Gernert C."/>
            <person name="Steffens U.A."/>
            <person name="Heycke N."/>
            <person name="Schmitt S."/>
            <person name="Rinke C."/>
            <person name="Helfrich E.J."/>
            <person name="Brachmann A.O."/>
            <person name="Gurgui C."/>
            <person name="Wakimoto T."/>
            <person name="Kracht M."/>
            <person name="Crusemann M."/>
            <person name="Hentschel U."/>
            <person name="Abe I."/>
            <person name="Matsunaga S."/>
            <person name="Kalinowski J."/>
            <person name="Takeyama H."/>
            <person name="Piel J."/>
        </authorList>
    </citation>
    <scope>NUCLEOTIDE SEQUENCE [LARGE SCALE GENOMIC DNA]</scope>
    <source>
        <strain evidence="2">TSY2</strain>
    </source>
</reference>
<dbReference type="InterPro" id="IPR011059">
    <property type="entry name" value="Metal-dep_hydrolase_composite"/>
</dbReference>
<comment type="caution">
    <text evidence="1">The sequence shown here is derived from an EMBL/GenBank/DDBJ whole genome shotgun (WGS) entry which is preliminary data.</text>
</comment>
<dbReference type="PANTHER" id="PTHR11647:SF1">
    <property type="entry name" value="COLLAPSIN RESPONSE MEDIATOR PROTEIN"/>
    <property type="match status" value="1"/>
</dbReference>
<dbReference type="PANTHER" id="PTHR11647">
    <property type="entry name" value="HYDRANTOINASE/DIHYDROPYRIMIDINASE FAMILY MEMBER"/>
    <property type="match status" value="1"/>
</dbReference>
<accession>W4L872</accession>